<gene>
    <name evidence="2" type="ORF">CcaverHIS019_0503640</name>
</gene>
<keyword evidence="1" id="KW-0732">Signal</keyword>
<evidence type="ECO:0008006" key="4">
    <source>
        <dbReference type="Google" id="ProtNLM"/>
    </source>
</evidence>
<dbReference type="AlphaFoldDB" id="A0AA48L652"/>
<feature type="signal peptide" evidence="1">
    <location>
        <begin position="1"/>
        <end position="19"/>
    </location>
</feature>
<dbReference type="SUPFAM" id="SSF50370">
    <property type="entry name" value="Ricin B-like lectins"/>
    <property type="match status" value="1"/>
</dbReference>
<dbReference type="PROSITE" id="PS50231">
    <property type="entry name" value="RICIN_B_LECTIN"/>
    <property type="match status" value="1"/>
</dbReference>
<protein>
    <recommendedName>
        <fullName evidence="4">Ricin B lectin domain-containing protein</fullName>
    </recommendedName>
</protein>
<dbReference type="InterPro" id="IPR035992">
    <property type="entry name" value="Ricin_B-like_lectins"/>
</dbReference>
<keyword evidence="3" id="KW-1185">Reference proteome</keyword>
<dbReference type="KEGG" id="ccac:CcaHIS019_0503640"/>
<evidence type="ECO:0000256" key="1">
    <source>
        <dbReference type="SAM" id="SignalP"/>
    </source>
</evidence>
<proteinExistence type="predicted"/>
<dbReference type="EMBL" id="AP028216">
    <property type="protein sequence ID" value="BEI92736.1"/>
    <property type="molecule type" value="Genomic_DNA"/>
</dbReference>
<accession>A0AA48L652</accession>
<evidence type="ECO:0000313" key="2">
    <source>
        <dbReference type="EMBL" id="BEI92736.1"/>
    </source>
</evidence>
<dbReference type="RefSeq" id="XP_060458001.1">
    <property type="nucleotide sequence ID" value="XM_060601515.1"/>
</dbReference>
<reference evidence="2" key="1">
    <citation type="journal article" date="2023" name="BMC Genomics">
        <title>Chromosome-level genome assemblies of Cutaneotrichosporon spp. (Trichosporonales, Basidiomycota) reveal imbalanced evolution between nucleotide sequences and chromosome synteny.</title>
        <authorList>
            <person name="Kobayashi Y."/>
            <person name="Kayamori A."/>
            <person name="Aoki K."/>
            <person name="Shiwa Y."/>
            <person name="Matsutani M."/>
            <person name="Fujita N."/>
            <person name="Sugita T."/>
            <person name="Iwasaki W."/>
            <person name="Tanaka N."/>
            <person name="Takashima M."/>
        </authorList>
    </citation>
    <scope>NUCLEOTIDE SEQUENCE</scope>
    <source>
        <strain evidence="2">HIS019</strain>
    </source>
</reference>
<dbReference type="GeneID" id="85496606"/>
<feature type="chain" id="PRO_5041236822" description="Ricin B lectin domain-containing protein" evidence="1">
    <location>
        <begin position="20"/>
        <end position="200"/>
    </location>
</feature>
<organism evidence="2 3">
    <name type="scientific">Cutaneotrichosporon cavernicola</name>
    <dbReference type="NCBI Taxonomy" id="279322"/>
    <lineage>
        <taxon>Eukaryota</taxon>
        <taxon>Fungi</taxon>
        <taxon>Dikarya</taxon>
        <taxon>Basidiomycota</taxon>
        <taxon>Agaricomycotina</taxon>
        <taxon>Tremellomycetes</taxon>
        <taxon>Trichosporonales</taxon>
        <taxon>Trichosporonaceae</taxon>
        <taxon>Cutaneotrichosporon</taxon>
    </lineage>
</organism>
<evidence type="ECO:0000313" key="3">
    <source>
        <dbReference type="Proteomes" id="UP001233271"/>
    </source>
</evidence>
<name>A0AA48L652_9TREE</name>
<dbReference type="Proteomes" id="UP001233271">
    <property type="component" value="Chromosome 5"/>
</dbReference>
<sequence>MFAAPLLFALAASAREGPARLPRADPALVDAGFTLKNREWCIAPSGAQAGDGVVAENCTQSAKFPGWNLSGGRIDSPHHLRVANTTLCLSAGTNWSQWDDNLAVTLEECMYATANETWRNTQVWRKDVQGAPGAYRLMDQDSMSPHDYFPTKWCMDVRDGWEPNDINSWDLQIFKCASNSNTNPNPNQVFTDNWEHVPRA</sequence>